<name>A0A6A5U4B6_9PLEO</name>
<keyword evidence="3 6" id="KW-1133">Transmembrane helix</keyword>
<dbReference type="PANTHER" id="PTHR15549">
    <property type="entry name" value="PAIRED IMMUNOGLOBULIN-LIKE TYPE 2 RECEPTOR"/>
    <property type="match status" value="1"/>
</dbReference>
<dbReference type="EMBL" id="ML976986">
    <property type="protein sequence ID" value="KAF1958692.1"/>
    <property type="molecule type" value="Genomic_DNA"/>
</dbReference>
<accession>A0A6A5U4B6</accession>
<organism evidence="7 8">
    <name type="scientific">Byssothecium circinans</name>
    <dbReference type="NCBI Taxonomy" id="147558"/>
    <lineage>
        <taxon>Eukaryota</taxon>
        <taxon>Fungi</taxon>
        <taxon>Dikarya</taxon>
        <taxon>Ascomycota</taxon>
        <taxon>Pezizomycotina</taxon>
        <taxon>Dothideomycetes</taxon>
        <taxon>Pleosporomycetidae</taxon>
        <taxon>Pleosporales</taxon>
        <taxon>Massarineae</taxon>
        <taxon>Massarinaceae</taxon>
        <taxon>Byssothecium</taxon>
    </lineage>
</organism>
<feature type="transmembrane region" description="Helical" evidence="6">
    <location>
        <begin position="36"/>
        <end position="59"/>
    </location>
</feature>
<dbReference type="AlphaFoldDB" id="A0A6A5U4B6"/>
<feature type="compositionally biased region" description="Polar residues" evidence="5">
    <location>
        <begin position="271"/>
        <end position="285"/>
    </location>
</feature>
<evidence type="ECO:0000256" key="6">
    <source>
        <dbReference type="SAM" id="Phobius"/>
    </source>
</evidence>
<feature type="transmembrane region" description="Helical" evidence="6">
    <location>
        <begin position="143"/>
        <end position="168"/>
    </location>
</feature>
<gene>
    <name evidence="7" type="ORF">CC80DRAFT_546016</name>
</gene>
<dbReference type="InterPro" id="IPR051694">
    <property type="entry name" value="Immunoregulatory_rcpt-like"/>
</dbReference>
<evidence type="ECO:0000256" key="3">
    <source>
        <dbReference type="ARBA" id="ARBA00022989"/>
    </source>
</evidence>
<dbReference type="Proteomes" id="UP000800035">
    <property type="component" value="Unassembled WGS sequence"/>
</dbReference>
<evidence type="ECO:0000256" key="2">
    <source>
        <dbReference type="ARBA" id="ARBA00022692"/>
    </source>
</evidence>
<sequence>MAWNYVLAWFVTLPLEIVAASITLSSREGARSINPASSITVFVFVIVSINLFDLTGPFLDVDKPEQMDAYNLTMTSSTTASTSSTATSISLTTTSAKSTSTSSVDTLKSSTIASTTASSTKGLEPTASVAATQQSQDHKSNTAAIAGGVAGGAAGLAFLVGILIYFALRNKKSRDAHQARFENQQVNRMSGHPGTGNSPFMQAPPPTFSNSDTKAVHSPDSYVHHHTAPAGDASVELPGDSSVSPQSTWNSPTAHHNRYSELSADTVVKPTPSTAFVSPTMSDGSSPKLEWRTHPWQQQ</sequence>
<keyword evidence="8" id="KW-1185">Reference proteome</keyword>
<dbReference type="GO" id="GO:0071944">
    <property type="term" value="C:cell periphery"/>
    <property type="evidence" value="ECO:0007669"/>
    <property type="project" value="UniProtKB-ARBA"/>
</dbReference>
<evidence type="ECO:0008006" key="9">
    <source>
        <dbReference type="Google" id="ProtNLM"/>
    </source>
</evidence>
<dbReference type="GO" id="GO:0016020">
    <property type="term" value="C:membrane"/>
    <property type="evidence" value="ECO:0007669"/>
    <property type="project" value="UniProtKB-SubCell"/>
</dbReference>
<dbReference type="PANTHER" id="PTHR15549:SF26">
    <property type="entry name" value="AXIAL BUDDING PATTERN PROTEIN 2-RELATED"/>
    <property type="match status" value="1"/>
</dbReference>
<reference evidence="7" key="1">
    <citation type="journal article" date="2020" name="Stud. Mycol.">
        <title>101 Dothideomycetes genomes: a test case for predicting lifestyles and emergence of pathogens.</title>
        <authorList>
            <person name="Haridas S."/>
            <person name="Albert R."/>
            <person name="Binder M."/>
            <person name="Bloem J."/>
            <person name="Labutti K."/>
            <person name="Salamov A."/>
            <person name="Andreopoulos B."/>
            <person name="Baker S."/>
            <person name="Barry K."/>
            <person name="Bills G."/>
            <person name="Bluhm B."/>
            <person name="Cannon C."/>
            <person name="Castanera R."/>
            <person name="Culley D."/>
            <person name="Daum C."/>
            <person name="Ezra D."/>
            <person name="Gonzalez J."/>
            <person name="Henrissat B."/>
            <person name="Kuo A."/>
            <person name="Liang C."/>
            <person name="Lipzen A."/>
            <person name="Lutzoni F."/>
            <person name="Magnuson J."/>
            <person name="Mondo S."/>
            <person name="Nolan M."/>
            <person name="Ohm R."/>
            <person name="Pangilinan J."/>
            <person name="Park H.-J."/>
            <person name="Ramirez L."/>
            <person name="Alfaro M."/>
            <person name="Sun H."/>
            <person name="Tritt A."/>
            <person name="Yoshinaga Y."/>
            <person name="Zwiers L.-H."/>
            <person name="Turgeon B."/>
            <person name="Goodwin S."/>
            <person name="Spatafora J."/>
            <person name="Crous P."/>
            <person name="Grigoriev I."/>
        </authorList>
    </citation>
    <scope>NUCLEOTIDE SEQUENCE</scope>
    <source>
        <strain evidence="7">CBS 675.92</strain>
    </source>
</reference>
<protein>
    <recommendedName>
        <fullName evidence="9">Mid2 domain-containing protein</fullName>
    </recommendedName>
</protein>
<evidence type="ECO:0000313" key="8">
    <source>
        <dbReference type="Proteomes" id="UP000800035"/>
    </source>
</evidence>
<evidence type="ECO:0000256" key="1">
    <source>
        <dbReference type="ARBA" id="ARBA00004167"/>
    </source>
</evidence>
<evidence type="ECO:0000256" key="4">
    <source>
        <dbReference type="ARBA" id="ARBA00023136"/>
    </source>
</evidence>
<feature type="region of interest" description="Disordered" evidence="5">
    <location>
        <begin position="115"/>
        <end position="138"/>
    </location>
</feature>
<keyword evidence="2 6" id="KW-0812">Transmembrane</keyword>
<proteinExistence type="predicted"/>
<feature type="region of interest" description="Disordered" evidence="5">
    <location>
        <begin position="185"/>
        <end position="299"/>
    </location>
</feature>
<evidence type="ECO:0000313" key="7">
    <source>
        <dbReference type="EMBL" id="KAF1958692.1"/>
    </source>
</evidence>
<feature type="compositionally biased region" description="Polar residues" evidence="5">
    <location>
        <begin position="241"/>
        <end position="254"/>
    </location>
</feature>
<feature type="transmembrane region" description="Helical" evidence="6">
    <location>
        <begin position="6"/>
        <end position="24"/>
    </location>
</feature>
<comment type="subcellular location">
    <subcellularLocation>
        <location evidence="1">Membrane</location>
        <topology evidence="1">Single-pass membrane protein</topology>
    </subcellularLocation>
</comment>
<keyword evidence="4 6" id="KW-0472">Membrane</keyword>
<evidence type="ECO:0000256" key="5">
    <source>
        <dbReference type="SAM" id="MobiDB-lite"/>
    </source>
</evidence>